<proteinExistence type="predicted"/>
<keyword evidence="2" id="KW-1185">Reference proteome</keyword>
<dbReference type="AlphaFoldDB" id="A0A7Y9TFL7"/>
<protein>
    <submittedName>
        <fullName evidence="1">Uncharacterized protein</fullName>
    </submittedName>
</protein>
<organism evidence="1 2">
    <name type="scientific">Granulicella arctica</name>
    <dbReference type="NCBI Taxonomy" id="940613"/>
    <lineage>
        <taxon>Bacteria</taxon>
        <taxon>Pseudomonadati</taxon>
        <taxon>Acidobacteriota</taxon>
        <taxon>Terriglobia</taxon>
        <taxon>Terriglobales</taxon>
        <taxon>Acidobacteriaceae</taxon>
        <taxon>Granulicella</taxon>
    </lineage>
</organism>
<comment type="caution">
    <text evidence="1">The sequence shown here is derived from an EMBL/GenBank/DDBJ whole genome shotgun (WGS) entry which is preliminary data.</text>
</comment>
<dbReference type="EMBL" id="JACCCW010000001">
    <property type="protein sequence ID" value="NYF78941.1"/>
    <property type="molecule type" value="Genomic_DNA"/>
</dbReference>
<sequence>MLLLLFLLVLQNFTTQDSVILSEGEAVAEGPAVALVLVVVCFSSSFFRAAGGPVFHLLLHQKLSPNKVQSTKPKDQFEITEVAENKGRW</sequence>
<name>A0A7Y9TFL7_9BACT</name>
<evidence type="ECO:0000313" key="1">
    <source>
        <dbReference type="EMBL" id="NYF78941.1"/>
    </source>
</evidence>
<reference evidence="1 2" key="1">
    <citation type="submission" date="2020-07" db="EMBL/GenBank/DDBJ databases">
        <title>Genomic Encyclopedia of Type Strains, Phase IV (KMG-V): Genome sequencing to study the core and pangenomes of soil and plant-associated prokaryotes.</title>
        <authorList>
            <person name="Whitman W."/>
        </authorList>
    </citation>
    <scope>NUCLEOTIDE SEQUENCE [LARGE SCALE GENOMIC DNA]</scope>
    <source>
        <strain evidence="1 2">X4EP2</strain>
    </source>
</reference>
<evidence type="ECO:0000313" key="2">
    <source>
        <dbReference type="Proteomes" id="UP000589520"/>
    </source>
</evidence>
<gene>
    <name evidence="1" type="ORF">HDF17_001228</name>
</gene>
<dbReference type="Proteomes" id="UP000589520">
    <property type="component" value="Unassembled WGS sequence"/>
</dbReference>
<accession>A0A7Y9TFL7</accession>
<dbReference type="RefSeq" id="WP_179488775.1">
    <property type="nucleotide sequence ID" value="NZ_JACCCW010000001.1"/>
</dbReference>